<dbReference type="Gene3D" id="3.40.50.300">
    <property type="entry name" value="P-loop containing nucleotide triphosphate hydrolases"/>
    <property type="match status" value="1"/>
</dbReference>
<dbReference type="RefSeq" id="WP_380084253.1">
    <property type="nucleotide sequence ID" value="NZ_JBHSWD010000006.1"/>
</dbReference>
<keyword evidence="2" id="KW-1185">Reference proteome</keyword>
<protein>
    <submittedName>
        <fullName evidence="1">AAA family ATPase</fullName>
    </submittedName>
</protein>
<dbReference type="EMBL" id="JBHSWD010000006">
    <property type="protein sequence ID" value="MFC6593180.1"/>
    <property type="molecule type" value="Genomic_DNA"/>
</dbReference>
<sequence length="65" mass="7071">MLKIIGVISFKDGVSKTTTALHVAAHLSERGKAVAVNGDDRNRSLTNWASSEARSFEVMSMMEAF</sequence>
<dbReference type="SUPFAM" id="SSF52540">
    <property type="entry name" value="P-loop containing nucleoside triphosphate hydrolases"/>
    <property type="match status" value="1"/>
</dbReference>
<comment type="caution">
    <text evidence="1">The sequence shown here is derived from an EMBL/GenBank/DDBJ whole genome shotgun (WGS) entry which is preliminary data.</text>
</comment>
<dbReference type="Pfam" id="PF07015">
    <property type="entry name" value="VirC1"/>
    <property type="match status" value="1"/>
</dbReference>
<accession>A0ABW1YJ82</accession>
<dbReference type="InterPro" id="IPR009744">
    <property type="entry name" value="VirC1"/>
</dbReference>
<organism evidence="1 2">
    <name type="scientific">Deinococcus lacus</name>
    <dbReference type="NCBI Taxonomy" id="392561"/>
    <lineage>
        <taxon>Bacteria</taxon>
        <taxon>Thermotogati</taxon>
        <taxon>Deinococcota</taxon>
        <taxon>Deinococci</taxon>
        <taxon>Deinococcales</taxon>
        <taxon>Deinococcaceae</taxon>
        <taxon>Deinococcus</taxon>
    </lineage>
</organism>
<proteinExistence type="predicted"/>
<gene>
    <name evidence="1" type="ORF">ACFP81_14935</name>
</gene>
<dbReference type="Proteomes" id="UP001596297">
    <property type="component" value="Unassembled WGS sequence"/>
</dbReference>
<dbReference type="InterPro" id="IPR027417">
    <property type="entry name" value="P-loop_NTPase"/>
</dbReference>
<evidence type="ECO:0000313" key="1">
    <source>
        <dbReference type="EMBL" id="MFC6593180.1"/>
    </source>
</evidence>
<evidence type="ECO:0000313" key="2">
    <source>
        <dbReference type="Proteomes" id="UP001596297"/>
    </source>
</evidence>
<name>A0ABW1YJ82_9DEIO</name>
<reference evidence="2" key="1">
    <citation type="journal article" date="2019" name="Int. J. Syst. Evol. Microbiol.">
        <title>The Global Catalogue of Microorganisms (GCM) 10K type strain sequencing project: providing services to taxonomists for standard genome sequencing and annotation.</title>
        <authorList>
            <consortium name="The Broad Institute Genomics Platform"/>
            <consortium name="The Broad Institute Genome Sequencing Center for Infectious Disease"/>
            <person name="Wu L."/>
            <person name="Ma J."/>
        </authorList>
    </citation>
    <scope>NUCLEOTIDE SEQUENCE [LARGE SCALE GENOMIC DNA]</scope>
    <source>
        <strain evidence="2">CGMCC 1.15772</strain>
    </source>
</reference>